<sequence>MTSSVPAAVAWPILGVSAVVLLLRWLWFSGSPVERYLNGGLTVVLLTQLLREDAVQRAVSGRTGLNVGSIQQLSLATIVCSMVPLLCVVGLLSGMSPKAVGRQRNVLSGLTALSLAVMLVAGTRARRADLPIYVSGGWDGVLFWVAFSAVQLVFAWVAIRQCLVEFRRPGAPRGVRVVAVFLAVVVTIIGVQVWLEPVFALLQEVRVVDSLGYRLRAEAQNYFWSATAGFAVSMVPMATAFTRYLGWDATTRRWRRLSVLWQAMIALFPGSRLPLDTGRRMRGVTTLQLQRATVEIRDGLLELRPYCTAVDPARLAEFLAYEKVPRSERESAEWALQLATAARDRARSSNPPSAAGVPQPVSSAANLDDEVAELLRLTEWWPAAERFVANKGNGVPGGTPAATSSSRGDPVGRP</sequence>
<accession>A0A370HBW4</accession>
<organism evidence="4 5">
    <name type="scientific">Nocardia mexicana</name>
    <dbReference type="NCBI Taxonomy" id="279262"/>
    <lineage>
        <taxon>Bacteria</taxon>
        <taxon>Bacillati</taxon>
        <taxon>Actinomycetota</taxon>
        <taxon>Actinomycetes</taxon>
        <taxon>Mycobacteriales</taxon>
        <taxon>Nocardiaceae</taxon>
        <taxon>Nocardia</taxon>
    </lineage>
</organism>
<evidence type="ECO:0000256" key="2">
    <source>
        <dbReference type="SAM" id="Phobius"/>
    </source>
</evidence>
<feature type="region of interest" description="Disordered" evidence="1">
    <location>
        <begin position="343"/>
        <end position="362"/>
    </location>
</feature>
<feature type="region of interest" description="Disordered" evidence="1">
    <location>
        <begin position="389"/>
        <end position="414"/>
    </location>
</feature>
<dbReference type="STRING" id="1210089.GCA_001613165_01476"/>
<dbReference type="AlphaFoldDB" id="A0A370HBW4"/>
<proteinExistence type="predicted"/>
<dbReference type="InterPro" id="IPR050039">
    <property type="entry name" value="MAB_1171c-like"/>
</dbReference>
<feature type="transmembrane region" description="Helical" evidence="2">
    <location>
        <begin position="7"/>
        <end position="27"/>
    </location>
</feature>
<dbReference type="OrthoDB" id="4546060at2"/>
<dbReference type="InterPro" id="IPR046675">
    <property type="entry name" value="DUF6545"/>
</dbReference>
<feature type="transmembrane region" description="Helical" evidence="2">
    <location>
        <begin position="141"/>
        <end position="163"/>
    </location>
</feature>
<feature type="transmembrane region" description="Helical" evidence="2">
    <location>
        <begin position="73"/>
        <end position="93"/>
    </location>
</feature>
<feature type="transmembrane region" description="Helical" evidence="2">
    <location>
        <begin position="175"/>
        <end position="195"/>
    </location>
</feature>
<dbReference type="EMBL" id="QQAZ01000002">
    <property type="protein sequence ID" value="RDI54197.1"/>
    <property type="molecule type" value="Genomic_DNA"/>
</dbReference>
<protein>
    <recommendedName>
        <fullName evidence="3">DUF6545 domain-containing protein</fullName>
    </recommendedName>
</protein>
<evidence type="ECO:0000256" key="1">
    <source>
        <dbReference type="SAM" id="MobiDB-lite"/>
    </source>
</evidence>
<evidence type="ECO:0000313" key="5">
    <source>
        <dbReference type="Proteomes" id="UP000255355"/>
    </source>
</evidence>
<name>A0A370HBW4_9NOCA</name>
<reference evidence="4 5" key="1">
    <citation type="submission" date="2018-07" db="EMBL/GenBank/DDBJ databases">
        <title>Genomic Encyclopedia of Type Strains, Phase IV (KMG-IV): sequencing the most valuable type-strain genomes for metagenomic binning, comparative biology and taxonomic classification.</title>
        <authorList>
            <person name="Goeker M."/>
        </authorList>
    </citation>
    <scope>NUCLEOTIDE SEQUENCE [LARGE SCALE GENOMIC DNA]</scope>
    <source>
        <strain evidence="4 5">DSM 44952</strain>
    </source>
</reference>
<feature type="transmembrane region" description="Helical" evidence="2">
    <location>
        <begin position="105"/>
        <end position="121"/>
    </location>
</feature>
<keyword evidence="2" id="KW-1133">Transmembrane helix</keyword>
<gene>
    <name evidence="4" type="ORF">DFR68_102321</name>
</gene>
<dbReference type="RefSeq" id="WP_068015443.1">
    <property type="nucleotide sequence ID" value="NZ_QQAZ01000002.1"/>
</dbReference>
<dbReference type="Pfam" id="PF20182">
    <property type="entry name" value="DUF6545"/>
    <property type="match status" value="1"/>
</dbReference>
<evidence type="ECO:0000313" key="4">
    <source>
        <dbReference type="EMBL" id="RDI54197.1"/>
    </source>
</evidence>
<dbReference type="NCBIfam" id="NF042915">
    <property type="entry name" value="MAB_1171c_fam"/>
    <property type="match status" value="1"/>
</dbReference>
<keyword evidence="2" id="KW-0812">Transmembrane</keyword>
<dbReference type="Proteomes" id="UP000255355">
    <property type="component" value="Unassembled WGS sequence"/>
</dbReference>
<keyword evidence="5" id="KW-1185">Reference proteome</keyword>
<feature type="transmembrane region" description="Helical" evidence="2">
    <location>
        <begin position="222"/>
        <end position="246"/>
    </location>
</feature>
<feature type="domain" description="DUF6545" evidence="3">
    <location>
        <begin position="247"/>
        <end position="381"/>
    </location>
</feature>
<keyword evidence="2" id="KW-0472">Membrane</keyword>
<comment type="caution">
    <text evidence="4">The sequence shown here is derived from an EMBL/GenBank/DDBJ whole genome shotgun (WGS) entry which is preliminary data.</text>
</comment>
<evidence type="ECO:0000259" key="3">
    <source>
        <dbReference type="Pfam" id="PF20182"/>
    </source>
</evidence>